<keyword evidence="4" id="KW-1185">Reference proteome</keyword>
<dbReference type="AlphaFoldDB" id="A0A4Q1UTU4"/>
<sequence>MLGIGPIPCRGRGTRPMDAPNATSQFERLAAYLAGPPSSGRDGGLDAILEKLEYLPLEAAEPSETRNRIALLRAAAGFSDVFQLVSRDAPGVVFFGADISAAGVDTTFSYQARLSASGAGLSLRQAFESCVGEGVEYLSQFETASDRLQRGAIEDGLDAFDPASRAVLTEVMRLSAHRDVDWIDARQLTSGRSVPFPADLCLRRTPERRALTPPFSLSSGCAAGPSFEAAALHGMLELVERDAASLWWRGGVRGRLVALEGHAMAAGAALVAQARRGVTTRRTWLLDITTDMDVPCIVAMSCRPDGRGFACGLAARLSVETAVRSALMEMCQMELAYAVVEQKRREGGEAALNEYDCRHVARSTLIDAASCELLHPVAPSRPIAEFGPGPPARQLDALIERLSARGVETFAVDLTRPMFGIPVVRIAAPALQMEPSEVATERLASARSRTGGGDTYTRGVSLL</sequence>
<dbReference type="Proteomes" id="UP000290819">
    <property type="component" value="Unassembled WGS sequence"/>
</dbReference>
<feature type="domain" description="YcaO" evidence="2">
    <location>
        <begin position="118"/>
        <end position="463"/>
    </location>
</feature>
<name>A0A4Q1UTU4_9BRAD</name>
<feature type="region of interest" description="Disordered" evidence="1">
    <location>
        <begin position="1"/>
        <end position="20"/>
    </location>
</feature>
<dbReference type="PANTHER" id="PTHR37809">
    <property type="entry name" value="RIBOSOMAL PROTEIN S12 METHYLTHIOTRANSFERASE ACCESSORY FACTOR YCAO"/>
    <property type="match status" value="1"/>
</dbReference>
<evidence type="ECO:0000313" key="4">
    <source>
        <dbReference type="Proteomes" id="UP000290819"/>
    </source>
</evidence>
<dbReference type="Gene3D" id="3.30.1330.230">
    <property type="match status" value="2"/>
</dbReference>
<dbReference type="InterPro" id="IPR003776">
    <property type="entry name" value="YcaO-like_dom"/>
</dbReference>
<proteinExistence type="predicted"/>
<evidence type="ECO:0000259" key="2">
    <source>
        <dbReference type="PROSITE" id="PS51664"/>
    </source>
</evidence>
<dbReference type="OrthoDB" id="109999at2"/>
<dbReference type="PROSITE" id="PS51664">
    <property type="entry name" value="YCAO"/>
    <property type="match status" value="1"/>
</dbReference>
<feature type="region of interest" description="Disordered" evidence="1">
    <location>
        <begin position="443"/>
        <end position="463"/>
    </location>
</feature>
<comment type="caution">
    <text evidence="3">The sequence shown here is derived from an EMBL/GenBank/DDBJ whole genome shotgun (WGS) entry which is preliminary data.</text>
</comment>
<dbReference type="PANTHER" id="PTHR37809:SF1">
    <property type="entry name" value="RIBOSOMAL PROTEIN S12 METHYLTHIOTRANSFERASE ACCESSORY FACTOR YCAO"/>
    <property type="match status" value="1"/>
</dbReference>
<dbReference type="EMBL" id="MZXW01000035">
    <property type="protein sequence ID" value="RXT42145.1"/>
    <property type="molecule type" value="Genomic_DNA"/>
</dbReference>
<gene>
    <name evidence="3" type="ORF">B5V03_27070</name>
</gene>
<accession>A0A4Q1UTU4</accession>
<evidence type="ECO:0000313" key="3">
    <source>
        <dbReference type="EMBL" id="RXT42145.1"/>
    </source>
</evidence>
<protein>
    <recommendedName>
        <fullName evidence="2">YcaO domain-containing protein</fullName>
    </recommendedName>
</protein>
<reference evidence="3 4" key="1">
    <citation type="submission" date="2017-03" db="EMBL/GenBank/DDBJ databases">
        <authorList>
            <person name="Safronova V.I."/>
            <person name="Sazanova A.L."/>
            <person name="Chirak E.R."/>
        </authorList>
    </citation>
    <scope>NUCLEOTIDE SEQUENCE [LARGE SCALE GENOMIC DNA]</scope>
    <source>
        <strain evidence="3 4">Opo-243</strain>
    </source>
</reference>
<evidence type="ECO:0000256" key="1">
    <source>
        <dbReference type="SAM" id="MobiDB-lite"/>
    </source>
</evidence>
<organism evidence="3 4">
    <name type="scientific">Bradyrhizobium betae</name>
    <dbReference type="NCBI Taxonomy" id="244734"/>
    <lineage>
        <taxon>Bacteria</taxon>
        <taxon>Pseudomonadati</taxon>
        <taxon>Pseudomonadota</taxon>
        <taxon>Alphaproteobacteria</taxon>
        <taxon>Hyphomicrobiales</taxon>
        <taxon>Nitrobacteraceae</taxon>
        <taxon>Bradyrhizobium</taxon>
    </lineage>
</organism>
<dbReference type="Pfam" id="PF02624">
    <property type="entry name" value="YcaO"/>
    <property type="match status" value="1"/>
</dbReference>